<dbReference type="PANTHER" id="PTHR46300">
    <property type="entry name" value="P450, PUTATIVE (EUROFUNG)-RELATED-RELATED"/>
    <property type="match status" value="1"/>
</dbReference>
<feature type="binding site" description="axial binding residue" evidence="4">
    <location>
        <position position="464"/>
    </location>
    <ligand>
        <name>heme</name>
        <dbReference type="ChEBI" id="CHEBI:30413"/>
    </ligand>
    <ligandPart>
        <name>Fe</name>
        <dbReference type="ChEBI" id="CHEBI:18248"/>
    </ligandPart>
</feature>
<keyword evidence="7" id="KW-1185">Reference proteome</keyword>
<dbReference type="InterPro" id="IPR017972">
    <property type="entry name" value="Cyt_P450_CS"/>
</dbReference>
<dbReference type="SUPFAM" id="SSF48264">
    <property type="entry name" value="Cytochrome P450"/>
    <property type="match status" value="1"/>
</dbReference>
<dbReference type="RefSeq" id="XP_018297267.1">
    <property type="nucleotide sequence ID" value="XM_018430192.1"/>
</dbReference>
<evidence type="ECO:0000256" key="1">
    <source>
        <dbReference type="ARBA" id="ARBA00022723"/>
    </source>
</evidence>
<dbReference type="AlphaFoldDB" id="A0A167Q7N6"/>
<dbReference type="STRING" id="763407.A0A167Q7N6"/>
<reference evidence="7" key="1">
    <citation type="submission" date="2015-06" db="EMBL/GenBank/DDBJ databases">
        <title>Expansion of signal transduction pathways in fungi by whole-genome duplication.</title>
        <authorList>
            <consortium name="DOE Joint Genome Institute"/>
            <person name="Corrochano L.M."/>
            <person name="Kuo A."/>
            <person name="Marcet-Houben M."/>
            <person name="Polaino S."/>
            <person name="Salamov A."/>
            <person name="Villalobos J.M."/>
            <person name="Alvarez M.I."/>
            <person name="Avalos J."/>
            <person name="Benito E.P."/>
            <person name="Benoit I."/>
            <person name="Burger G."/>
            <person name="Camino L.P."/>
            <person name="Canovas D."/>
            <person name="Cerda-Olmedo E."/>
            <person name="Cheng J.-F."/>
            <person name="Dominguez A."/>
            <person name="Elias M."/>
            <person name="Eslava A.P."/>
            <person name="Glaser F."/>
            <person name="Grimwood J."/>
            <person name="Gutierrez G."/>
            <person name="Heitman J."/>
            <person name="Henrissat B."/>
            <person name="Iturriaga E.A."/>
            <person name="Lang B.F."/>
            <person name="Lavin J.L."/>
            <person name="Lee S."/>
            <person name="Li W."/>
            <person name="Lindquist E."/>
            <person name="Lopez-Garcia S."/>
            <person name="Luque E.M."/>
            <person name="Marcos A.T."/>
            <person name="Martin J."/>
            <person name="McCluskey K."/>
            <person name="Medina H.R."/>
            <person name="Miralles-Duran A."/>
            <person name="Miyazaki A."/>
            <person name="Munoz-Torres E."/>
            <person name="Oguiza J.A."/>
            <person name="Ohm R."/>
            <person name="Olmedo M."/>
            <person name="Orejas M."/>
            <person name="Ortiz-Castellanos L."/>
            <person name="Pisabarro A.G."/>
            <person name="Rodriguez-Romero J."/>
            <person name="Ruiz-Herrera J."/>
            <person name="Ruiz-Vazquez R."/>
            <person name="Sanz C."/>
            <person name="Schackwitz W."/>
            <person name="Schmutz J."/>
            <person name="Shahriari M."/>
            <person name="Shelest E."/>
            <person name="Silva-Franco F."/>
            <person name="Soanes D."/>
            <person name="Syed K."/>
            <person name="Tagua V.G."/>
            <person name="Talbot N.J."/>
            <person name="Thon M."/>
            <person name="De vries R.P."/>
            <person name="Wiebenga A."/>
            <person name="Yadav J.S."/>
            <person name="Braun E.L."/>
            <person name="Baker S."/>
            <person name="Garre V."/>
            <person name="Horwitz B."/>
            <person name="Torres-Martinez S."/>
            <person name="Idnurm A."/>
            <person name="Herrera-Estrella A."/>
            <person name="Gabaldon T."/>
            <person name="Grigoriev I.V."/>
        </authorList>
    </citation>
    <scope>NUCLEOTIDE SEQUENCE [LARGE SCALE GENOMIC DNA]</scope>
    <source>
        <strain evidence="7">NRRL 1555(-)</strain>
    </source>
</reference>
<keyword evidence="1 4" id="KW-0479">Metal-binding</keyword>
<dbReference type="InterPro" id="IPR050364">
    <property type="entry name" value="Cytochrome_P450_fung"/>
</dbReference>
<gene>
    <name evidence="6" type="ORF">PHYBLDRAFT_139263</name>
</gene>
<dbReference type="EMBL" id="KV440972">
    <property type="protein sequence ID" value="OAD79227.1"/>
    <property type="molecule type" value="Genomic_DNA"/>
</dbReference>
<accession>A0A167Q7N6</accession>
<dbReference type="GeneID" id="28991098"/>
<dbReference type="GO" id="GO:0004497">
    <property type="term" value="F:monooxygenase activity"/>
    <property type="evidence" value="ECO:0007669"/>
    <property type="project" value="UniProtKB-KW"/>
</dbReference>
<name>A0A167Q7N6_PHYB8</name>
<dbReference type="OrthoDB" id="3934656at2759"/>
<dbReference type="PRINTS" id="PR00385">
    <property type="entry name" value="P450"/>
</dbReference>
<dbReference type="GO" id="GO:0020037">
    <property type="term" value="F:heme binding"/>
    <property type="evidence" value="ECO:0007669"/>
    <property type="project" value="InterPro"/>
</dbReference>
<dbReference type="GO" id="GO:0005506">
    <property type="term" value="F:iron ion binding"/>
    <property type="evidence" value="ECO:0007669"/>
    <property type="project" value="InterPro"/>
</dbReference>
<dbReference type="Proteomes" id="UP000077315">
    <property type="component" value="Unassembled WGS sequence"/>
</dbReference>
<evidence type="ECO:0000256" key="3">
    <source>
        <dbReference type="ARBA" id="ARBA00023004"/>
    </source>
</evidence>
<evidence type="ECO:0000313" key="6">
    <source>
        <dbReference type="EMBL" id="OAD79227.1"/>
    </source>
</evidence>
<keyword evidence="5" id="KW-0503">Monooxygenase</keyword>
<dbReference type="Pfam" id="PF00067">
    <property type="entry name" value="p450"/>
    <property type="match status" value="1"/>
</dbReference>
<organism evidence="6 7">
    <name type="scientific">Phycomyces blakesleeanus (strain ATCC 8743b / DSM 1359 / FGSC 10004 / NBRC 33097 / NRRL 1555)</name>
    <dbReference type="NCBI Taxonomy" id="763407"/>
    <lineage>
        <taxon>Eukaryota</taxon>
        <taxon>Fungi</taxon>
        <taxon>Fungi incertae sedis</taxon>
        <taxon>Mucoromycota</taxon>
        <taxon>Mucoromycotina</taxon>
        <taxon>Mucoromycetes</taxon>
        <taxon>Mucorales</taxon>
        <taxon>Phycomycetaceae</taxon>
        <taxon>Phycomyces</taxon>
    </lineage>
</organism>
<keyword evidence="2 5" id="KW-0560">Oxidoreductase</keyword>
<dbReference type="InterPro" id="IPR001128">
    <property type="entry name" value="Cyt_P450"/>
</dbReference>
<proteinExistence type="inferred from homology"/>
<evidence type="ECO:0000256" key="5">
    <source>
        <dbReference type="RuleBase" id="RU000461"/>
    </source>
</evidence>
<keyword evidence="4 5" id="KW-0349">Heme</keyword>
<dbReference type="VEuPathDB" id="FungiDB:PHYBLDRAFT_139263"/>
<evidence type="ECO:0000313" key="7">
    <source>
        <dbReference type="Proteomes" id="UP000077315"/>
    </source>
</evidence>
<evidence type="ECO:0000256" key="4">
    <source>
        <dbReference type="PIRSR" id="PIRSR602401-1"/>
    </source>
</evidence>
<dbReference type="PANTHER" id="PTHR46300:SF11">
    <property type="entry name" value="OXIDOREDUCTASE, PUTATIVE-RELATED"/>
    <property type="match status" value="1"/>
</dbReference>
<dbReference type="InterPro" id="IPR036396">
    <property type="entry name" value="Cyt_P450_sf"/>
</dbReference>
<dbReference type="Gene3D" id="1.10.630.10">
    <property type="entry name" value="Cytochrome P450"/>
    <property type="match status" value="1"/>
</dbReference>
<dbReference type="PROSITE" id="PS00086">
    <property type="entry name" value="CYTOCHROME_P450"/>
    <property type="match status" value="1"/>
</dbReference>
<sequence>MNSELIQSLYSEENILPVAGVIAAGVAAKLVHTLLVWAKKEKNEDPWNKKGFKKISVPSGKYPYFGHSLTMTDNPTYKVEEWHQECGPIIHLTLGVQHWVIVSDPYIAHELLSRNGVKASGRQRHYFTHEVYTDGGKRGVLFNNPGKKWKNSRGIALSILSPKYVDRFTSVIEEMADDTVKVLKAASDKEGGVFPTPLLKLGTFSAITRSLFGKTSEELGEETFKTIIFTAEELIRLAGPENDMASFFPHFSWIANCFAEKSSMINVVNNRDKIYKKLIKDAIEGDVDCLAKSAYALKDEYGLSDIDLIVIMSDLFTAGGDPIALSLSWLFAVLPHHPEIQKRMCEEIDAFIIKHGRIPSFSDREEIPYIIAVMMENLRFRSITNFGIPHYATDDIEFLGYFVPKGTVIMNSMHSMHMNPEVYENPYQFMPERFLGSLRSWTTLSRGSIEERDMYAFGWGRRTCPGSHFAEVEIFNLTVRTLARYTVEPTLNPDGTPHLYDWDVVYTGLNLPAKEYKVRFVTRTDTPVDIPL</sequence>
<keyword evidence="3 4" id="KW-0408">Iron</keyword>
<dbReference type="InParanoid" id="A0A167Q7N6"/>
<dbReference type="PRINTS" id="PR00463">
    <property type="entry name" value="EP450I"/>
</dbReference>
<evidence type="ECO:0000256" key="2">
    <source>
        <dbReference type="ARBA" id="ARBA00023002"/>
    </source>
</evidence>
<protein>
    <submittedName>
        <fullName evidence="6">CYP5206 protein</fullName>
    </submittedName>
</protein>
<comment type="similarity">
    <text evidence="5">Belongs to the cytochrome P450 family.</text>
</comment>
<dbReference type="GO" id="GO:0016705">
    <property type="term" value="F:oxidoreductase activity, acting on paired donors, with incorporation or reduction of molecular oxygen"/>
    <property type="evidence" value="ECO:0007669"/>
    <property type="project" value="InterPro"/>
</dbReference>
<dbReference type="InterPro" id="IPR002401">
    <property type="entry name" value="Cyt_P450_E_grp-I"/>
</dbReference>
<comment type="cofactor">
    <cofactor evidence="4">
        <name>heme</name>
        <dbReference type="ChEBI" id="CHEBI:30413"/>
    </cofactor>
</comment>